<dbReference type="HOGENOM" id="CLU_2817819_0_0_1"/>
<evidence type="ECO:0000313" key="2">
    <source>
        <dbReference type="EnsemblProtists" id="EOD36798"/>
    </source>
</evidence>
<keyword evidence="3" id="KW-1185">Reference proteome</keyword>
<dbReference type="EnsemblProtists" id="EOD36798">
    <property type="protein sequence ID" value="EOD36798"/>
    <property type="gene ID" value="EMIHUDRAFT_309300"/>
</dbReference>
<proteinExistence type="predicted"/>
<reference evidence="3" key="1">
    <citation type="journal article" date="2013" name="Nature">
        <title>Pan genome of the phytoplankton Emiliania underpins its global distribution.</title>
        <authorList>
            <person name="Read B.A."/>
            <person name="Kegel J."/>
            <person name="Klute M.J."/>
            <person name="Kuo A."/>
            <person name="Lefebvre S.C."/>
            <person name="Maumus F."/>
            <person name="Mayer C."/>
            <person name="Miller J."/>
            <person name="Monier A."/>
            <person name="Salamov A."/>
            <person name="Young J."/>
            <person name="Aguilar M."/>
            <person name="Claverie J.M."/>
            <person name="Frickenhaus S."/>
            <person name="Gonzalez K."/>
            <person name="Herman E.K."/>
            <person name="Lin Y.C."/>
            <person name="Napier J."/>
            <person name="Ogata H."/>
            <person name="Sarno A.F."/>
            <person name="Shmutz J."/>
            <person name="Schroeder D."/>
            <person name="de Vargas C."/>
            <person name="Verret F."/>
            <person name="von Dassow P."/>
            <person name="Valentin K."/>
            <person name="Van de Peer Y."/>
            <person name="Wheeler G."/>
            <person name="Dacks J.B."/>
            <person name="Delwiche C.F."/>
            <person name="Dyhrman S.T."/>
            <person name="Glockner G."/>
            <person name="John U."/>
            <person name="Richards T."/>
            <person name="Worden A.Z."/>
            <person name="Zhang X."/>
            <person name="Grigoriev I.V."/>
            <person name="Allen A.E."/>
            <person name="Bidle K."/>
            <person name="Borodovsky M."/>
            <person name="Bowler C."/>
            <person name="Brownlee C."/>
            <person name="Cock J.M."/>
            <person name="Elias M."/>
            <person name="Gladyshev V.N."/>
            <person name="Groth M."/>
            <person name="Guda C."/>
            <person name="Hadaegh A."/>
            <person name="Iglesias-Rodriguez M.D."/>
            <person name="Jenkins J."/>
            <person name="Jones B.M."/>
            <person name="Lawson T."/>
            <person name="Leese F."/>
            <person name="Lindquist E."/>
            <person name="Lobanov A."/>
            <person name="Lomsadze A."/>
            <person name="Malik S.B."/>
            <person name="Marsh M.E."/>
            <person name="Mackinder L."/>
            <person name="Mock T."/>
            <person name="Mueller-Roeber B."/>
            <person name="Pagarete A."/>
            <person name="Parker M."/>
            <person name="Probert I."/>
            <person name="Quesneville H."/>
            <person name="Raines C."/>
            <person name="Rensing S.A."/>
            <person name="Riano-Pachon D.M."/>
            <person name="Richier S."/>
            <person name="Rokitta S."/>
            <person name="Shiraiwa Y."/>
            <person name="Soanes D.M."/>
            <person name="van der Giezen M."/>
            <person name="Wahlund T.M."/>
            <person name="Williams B."/>
            <person name="Wilson W."/>
            <person name="Wolfe G."/>
            <person name="Wurch L.L."/>
        </authorList>
    </citation>
    <scope>NUCLEOTIDE SEQUENCE</scope>
</reference>
<protein>
    <submittedName>
        <fullName evidence="2">Uncharacterized protein</fullName>
    </submittedName>
</protein>
<evidence type="ECO:0000313" key="3">
    <source>
        <dbReference type="Proteomes" id="UP000013827"/>
    </source>
</evidence>
<feature type="region of interest" description="Disordered" evidence="1">
    <location>
        <begin position="39"/>
        <end position="67"/>
    </location>
</feature>
<evidence type="ECO:0000256" key="1">
    <source>
        <dbReference type="SAM" id="MobiDB-lite"/>
    </source>
</evidence>
<dbReference type="RefSeq" id="XP_005789227.1">
    <property type="nucleotide sequence ID" value="XM_005789170.1"/>
</dbReference>
<dbReference type="KEGG" id="ehx:EMIHUDRAFT_309300"/>
<organism evidence="2 3">
    <name type="scientific">Emiliania huxleyi (strain CCMP1516)</name>
    <dbReference type="NCBI Taxonomy" id="280463"/>
    <lineage>
        <taxon>Eukaryota</taxon>
        <taxon>Haptista</taxon>
        <taxon>Haptophyta</taxon>
        <taxon>Prymnesiophyceae</taxon>
        <taxon>Isochrysidales</taxon>
        <taxon>Noelaerhabdaceae</taxon>
        <taxon>Emiliania</taxon>
    </lineage>
</organism>
<dbReference type="AlphaFoldDB" id="A0A0D3KM13"/>
<accession>A0A0D3KM13</accession>
<reference evidence="2" key="2">
    <citation type="submission" date="2024-10" db="UniProtKB">
        <authorList>
            <consortium name="EnsemblProtists"/>
        </authorList>
    </citation>
    <scope>IDENTIFICATION</scope>
</reference>
<name>A0A0D3KM13_EMIH1</name>
<dbReference type="PaxDb" id="2903-EOD36798"/>
<dbReference type="Proteomes" id="UP000013827">
    <property type="component" value="Unassembled WGS sequence"/>
</dbReference>
<dbReference type="GeneID" id="17282068"/>
<sequence length="67" mass="7750">MQLHWSLIGGLRRLSTSCGEDSEAGGLRRRDGWRRCAYERENHPAQHRVGDNRDQKGDDRDQKGRAM</sequence>